<organism evidence="1 2">
    <name type="scientific">Carnobacterium antarcticum</name>
    <dbReference type="NCBI Taxonomy" id="2126436"/>
    <lineage>
        <taxon>Bacteria</taxon>
        <taxon>Bacillati</taxon>
        <taxon>Bacillota</taxon>
        <taxon>Bacilli</taxon>
        <taxon>Lactobacillales</taxon>
        <taxon>Carnobacteriaceae</taxon>
        <taxon>Carnobacterium</taxon>
    </lineage>
</organism>
<dbReference type="Proteomes" id="UP001597285">
    <property type="component" value="Unassembled WGS sequence"/>
</dbReference>
<sequence>MVYIYTRGGITQNGRIKEKPTVNTSTVNAKSGLKEKIAYGTGDLGKGLMFQMA</sequence>
<dbReference type="EMBL" id="JBHUFF010000005">
    <property type="protein sequence ID" value="MFD1798443.1"/>
    <property type="molecule type" value="Genomic_DNA"/>
</dbReference>
<dbReference type="RefSeq" id="WP_231726724.1">
    <property type="nucleotide sequence ID" value="NZ_JBHSQC010000024.1"/>
</dbReference>
<comment type="caution">
    <text evidence="1">The sequence shown here is derived from an EMBL/GenBank/DDBJ whole genome shotgun (WGS) entry which is preliminary data.</text>
</comment>
<protein>
    <submittedName>
        <fullName evidence="1">Uncharacterized protein</fullName>
    </submittedName>
</protein>
<reference evidence="2" key="1">
    <citation type="journal article" date="2019" name="Int. J. Syst. Evol. Microbiol.">
        <title>The Global Catalogue of Microorganisms (GCM) 10K type strain sequencing project: providing services to taxonomists for standard genome sequencing and annotation.</title>
        <authorList>
            <consortium name="The Broad Institute Genomics Platform"/>
            <consortium name="The Broad Institute Genome Sequencing Center for Infectious Disease"/>
            <person name="Wu L."/>
            <person name="Ma J."/>
        </authorList>
    </citation>
    <scope>NUCLEOTIDE SEQUENCE [LARGE SCALE GENOMIC DNA]</scope>
    <source>
        <strain evidence="2">KCTC 42143</strain>
    </source>
</reference>
<gene>
    <name evidence="1" type="ORF">ACFSBK_01010</name>
</gene>
<keyword evidence="2" id="KW-1185">Reference proteome</keyword>
<evidence type="ECO:0000313" key="2">
    <source>
        <dbReference type="Proteomes" id="UP001597285"/>
    </source>
</evidence>
<evidence type="ECO:0000313" key="1">
    <source>
        <dbReference type="EMBL" id="MFD1798443.1"/>
    </source>
</evidence>
<proteinExistence type="predicted"/>
<accession>A0ABW4NK09</accession>
<name>A0ABW4NK09_9LACT</name>